<protein>
    <submittedName>
        <fullName evidence="2">Uncharacterized protein</fullName>
    </submittedName>
</protein>
<gene>
    <name evidence="2" type="ORF">PPL_03404</name>
</gene>
<name>D3B4S8_HETP5</name>
<dbReference type="RefSeq" id="XP_020436441.1">
    <property type="nucleotide sequence ID" value="XM_020574369.1"/>
</dbReference>
<sequence>MSNHKRNLVNKKQYEEVFAPYDESDQDSDESYEDSDESYEDSDESYEDQVDEVSQKINKIKIGNPTYYTPNKTITNWYDSKNKPTNIHELIREYLKDNISNGVEHFNVILIRTSNTDKNGATNKRIQKFLRQFGFVSTSSFSTGTSFIAPSTRDFPKAMPDEMKKISDEFHSDISENHDVHIT</sequence>
<feature type="region of interest" description="Disordered" evidence="1">
    <location>
        <begin position="1"/>
        <end position="48"/>
    </location>
</feature>
<accession>D3B4S8</accession>
<proteinExistence type="predicted"/>
<organism evidence="2 3">
    <name type="scientific">Heterostelium pallidum (strain ATCC 26659 / Pp 5 / PN500)</name>
    <name type="common">Cellular slime mold</name>
    <name type="synonym">Polysphondylium pallidum</name>
    <dbReference type="NCBI Taxonomy" id="670386"/>
    <lineage>
        <taxon>Eukaryota</taxon>
        <taxon>Amoebozoa</taxon>
        <taxon>Evosea</taxon>
        <taxon>Eumycetozoa</taxon>
        <taxon>Dictyostelia</taxon>
        <taxon>Acytosteliales</taxon>
        <taxon>Acytosteliaceae</taxon>
        <taxon>Heterostelium</taxon>
    </lineage>
</organism>
<dbReference type="AlphaFoldDB" id="D3B4S8"/>
<keyword evidence="3" id="KW-1185">Reference proteome</keyword>
<comment type="caution">
    <text evidence="2">The sequence shown here is derived from an EMBL/GenBank/DDBJ whole genome shotgun (WGS) entry which is preliminary data.</text>
</comment>
<dbReference type="EMBL" id="ADBJ01000010">
    <property type="protein sequence ID" value="EFA84326.1"/>
    <property type="molecule type" value="Genomic_DNA"/>
</dbReference>
<evidence type="ECO:0000313" key="2">
    <source>
        <dbReference type="EMBL" id="EFA84326.1"/>
    </source>
</evidence>
<dbReference type="GeneID" id="31358925"/>
<evidence type="ECO:0000313" key="3">
    <source>
        <dbReference type="Proteomes" id="UP000001396"/>
    </source>
</evidence>
<evidence type="ECO:0000256" key="1">
    <source>
        <dbReference type="SAM" id="MobiDB-lite"/>
    </source>
</evidence>
<feature type="compositionally biased region" description="Acidic residues" evidence="1">
    <location>
        <begin position="22"/>
        <end position="48"/>
    </location>
</feature>
<dbReference type="Proteomes" id="UP000001396">
    <property type="component" value="Unassembled WGS sequence"/>
</dbReference>
<reference evidence="2 3" key="1">
    <citation type="journal article" date="2011" name="Genome Res.">
        <title>Phylogeny-wide analysis of social amoeba genomes highlights ancient origins for complex intercellular communication.</title>
        <authorList>
            <person name="Heidel A.J."/>
            <person name="Lawal H.M."/>
            <person name="Felder M."/>
            <person name="Schilde C."/>
            <person name="Helps N.R."/>
            <person name="Tunggal B."/>
            <person name="Rivero F."/>
            <person name="John U."/>
            <person name="Schleicher M."/>
            <person name="Eichinger L."/>
            <person name="Platzer M."/>
            <person name="Noegel A.A."/>
            <person name="Schaap P."/>
            <person name="Gloeckner G."/>
        </authorList>
    </citation>
    <scope>NUCLEOTIDE SEQUENCE [LARGE SCALE GENOMIC DNA]</scope>
    <source>
        <strain evidence="3">ATCC 26659 / Pp 5 / PN500</strain>
    </source>
</reference>
<dbReference type="InParanoid" id="D3B4S8"/>